<comment type="caution">
    <text evidence="1">The sequence shown here is derived from an EMBL/GenBank/DDBJ whole genome shotgun (WGS) entry which is preliminary data.</text>
</comment>
<dbReference type="Proteomes" id="UP000289738">
    <property type="component" value="Chromosome B04"/>
</dbReference>
<accession>A0A444ZJQ5</accession>
<proteinExistence type="predicted"/>
<name>A0A444ZJQ5_ARAHY</name>
<dbReference type="EMBL" id="SDMP01000014">
    <property type="protein sequence ID" value="RYR14343.1"/>
    <property type="molecule type" value="Genomic_DNA"/>
</dbReference>
<organism evidence="1 2">
    <name type="scientific">Arachis hypogaea</name>
    <name type="common">Peanut</name>
    <dbReference type="NCBI Taxonomy" id="3818"/>
    <lineage>
        <taxon>Eukaryota</taxon>
        <taxon>Viridiplantae</taxon>
        <taxon>Streptophyta</taxon>
        <taxon>Embryophyta</taxon>
        <taxon>Tracheophyta</taxon>
        <taxon>Spermatophyta</taxon>
        <taxon>Magnoliopsida</taxon>
        <taxon>eudicotyledons</taxon>
        <taxon>Gunneridae</taxon>
        <taxon>Pentapetalae</taxon>
        <taxon>rosids</taxon>
        <taxon>fabids</taxon>
        <taxon>Fabales</taxon>
        <taxon>Fabaceae</taxon>
        <taxon>Papilionoideae</taxon>
        <taxon>50 kb inversion clade</taxon>
        <taxon>dalbergioids sensu lato</taxon>
        <taxon>Dalbergieae</taxon>
        <taxon>Pterocarpus clade</taxon>
        <taxon>Arachis</taxon>
    </lineage>
</organism>
<evidence type="ECO:0000313" key="1">
    <source>
        <dbReference type="EMBL" id="RYR14343.1"/>
    </source>
</evidence>
<reference evidence="1 2" key="1">
    <citation type="submission" date="2019-01" db="EMBL/GenBank/DDBJ databases">
        <title>Sequencing of cultivated peanut Arachis hypogaea provides insights into genome evolution and oil improvement.</title>
        <authorList>
            <person name="Chen X."/>
        </authorList>
    </citation>
    <scope>NUCLEOTIDE SEQUENCE [LARGE SCALE GENOMIC DNA]</scope>
    <source>
        <strain evidence="2">cv. Fuhuasheng</strain>
        <tissue evidence="1">Leaves</tissue>
    </source>
</reference>
<gene>
    <name evidence="1" type="ORF">Ahy_B04g070893</name>
</gene>
<keyword evidence="2" id="KW-1185">Reference proteome</keyword>
<sequence length="12" mass="1430">MKKISSSSFMHF</sequence>
<protein>
    <submittedName>
        <fullName evidence="1">Uncharacterized protein</fullName>
    </submittedName>
</protein>
<evidence type="ECO:0000313" key="2">
    <source>
        <dbReference type="Proteomes" id="UP000289738"/>
    </source>
</evidence>